<name>A0AB36ZYZ8_9BACT</name>
<protein>
    <submittedName>
        <fullName evidence="1">AAA domain-containing protein</fullName>
    </submittedName>
</protein>
<dbReference type="EMBL" id="PTIW01000001">
    <property type="protein sequence ID" value="PPK62805.1"/>
    <property type="molecule type" value="Genomic_DNA"/>
</dbReference>
<gene>
    <name evidence="1" type="ORF">B0F89_1013</name>
</gene>
<dbReference type="SUPFAM" id="SSF52540">
    <property type="entry name" value="P-loop containing nucleoside triphosphate hydrolases"/>
    <property type="match status" value="1"/>
</dbReference>
<dbReference type="InterPro" id="IPR027417">
    <property type="entry name" value="P-loop_NTPase"/>
</dbReference>
<organism evidence="1 2">
    <name type="scientific">Malaciobacter marinus</name>
    <dbReference type="NCBI Taxonomy" id="505249"/>
    <lineage>
        <taxon>Bacteria</taxon>
        <taxon>Pseudomonadati</taxon>
        <taxon>Campylobacterota</taxon>
        <taxon>Epsilonproteobacteria</taxon>
        <taxon>Campylobacterales</taxon>
        <taxon>Arcobacteraceae</taxon>
        <taxon>Malaciobacter</taxon>
    </lineage>
</organism>
<comment type="caution">
    <text evidence="1">The sequence shown here is derived from an EMBL/GenBank/DDBJ whole genome shotgun (WGS) entry which is preliminary data.</text>
</comment>
<accession>A0AB36ZYZ8</accession>
<dbReference type="Proteomes" id="UP000239861">
    <property type="component" value="Unassembled WGS sequence"/>
</dbReference>
<dbReference type="RefSeq" id="WP_104411516.1">
    <property type="nucleotide sequence ID" value="NZ_PTIW01000001.1"/>
</dbReference>
<proteinExistence type="predicted"/>
<sequence length="431" mass="49799">MDLSVDKIKQDLASIKALKKEMDDLRGLLLDEYITQDAENVIRSEIIKLESELSKHKVQQLGDIDQDFLNSINITRVEAIDLEDKTLVYLYENLIVKAEITLIAAKPSSGKSLTTMALSNMSLQNNISYVFYFDLDNSPTTLKKRGIDKIEQRWGERFQYHSPIKKKNGRVVKKEDIWNVITKLKTRNLQNILIVFDSAKNFLKAGADRDKNKDVSPLMDFFRVLRDLGATVILLHHTNKPNKDLGELTYAGSSAWEEDSSNAFLLSYNDYKKTFIFTPFKNRIGDIEEIAFVYKEENHSLSQVEVEWAKETQLDETIRDEIIDFIKTSHQKPIYSQIMKHMQEMGFTNKDKVNAIVQTGKNKYWKTTKIPEKNFKDIYELMESDTRISQISPFSSDKSVFRGIKGNEFLSDKSLDTSDKLSNMNIDRKIV</sequence>
<evidence type="ECO:0000313" key="1">
    <source>
        <dbReference type="EMBL" id="PPK62805.1"/>
    </source>
</evidence>
<reference evidence="1 2" key="1">
    <citation type="submission" date="2018-02" db="EMBL/GenBank/DDBJ databases">
        <title>Subsurface microbial communities from deep shales in Ohio and West Virginia, USA.</title>
        <authorList>
            <person name="Wrighton K."/>
        </authorList>
    </citation>
    <scope>NUCLEOTIDE SEQUENCE [LARGE SCALE GENOMIC DNA]</scope>
    <source>
        <strain evidence="1 2">MARC-MIP3H16</strain>
    </source>
</reference>
<dbReference type="Gene3D" id="3.40.50.300">
    <property type="entry name" value="P-loop containing nucleotide triphosphate hydrolases"/>
    <property type="match status" value="1"/>
</dbReference>
<dbReference type="AlphaFoldDB" id="A0AB36ZYZ8"/>
<dbReference type="Pfam" id="PF13481">
    <property type="entry name" value="AAA_25"/>
    <property type="match status" value="1"/>
</dbReference>
<evidence type="ECO:0000313" key="2">
    <source>
        <dbReference type="Proteomes" id="UP000239861"/>
    </source>
</evidence>